<comment type="caution">
    <text evidence="2">The sequence shown here is derived from an EMBL/GenBank/DDBJ whole genome shotgun (WGS) entry which is preliminary data.</text>
</comment>
<sequence length="122" mass="12868">MSRPAKLSGHQSSALSDRHGEHAATSRVVHRGTLTDRVIKKLCRPSLGQARTASKWIGAPGRGPVPVEHTGGVDVLQGTRTRISTYTRHPAVDAADWIGPLRRGAVDVSGHTSPPKGVGVVT</sequence>
<gene>
    <name evidence="2" type="ORF">GCM10009760_53320</name>
</gene>
<evidence type="ECO:0000313" key="3">
    <source>
        <dbReference type="Proteomes" id="UP001422759"/>
    </source>
</evidence>
<evidence type="ECO:0000256" key="1">
    <source>
        <dbReference type="SAM" id="MobiDB-lite"/>
    </source>
</evidence>
<feature type="region of interest" description="Disordered" evidence="1">
    <location>
        <begin position="1"/>
        <end position="31"/>
    </location>
</feature>
<dbReference type="EMBL" id="BAAANT010000041">
    <property type="protein sequence ID" value="GAA2154420.1"/>
    <property type="molecule type" value="Genomic_DNA"/>
</dbReference>
<evidence type="ECO:0000313" key="2">
    <source>
        <dbReference type="EMBL" id="GAA2154420.1"/>
    </source>
</evidence>
<keyword evidence="3" id="KW-1185">Reference proteome</keyword>
<dbReference type="Proteomes" id="UP001422759">
    <property type="component" value="Unassembled WGS sequence"/>
</dbReference>
<reference evidence="2 3" key="1">
    <citation type="journal article" date="2019" name="Int. J. Syst. Evol. Microbiol.">
        <title>The Global Catalogue of Microorganisms (GCM) 10K type strain sequencing project: providing services to taxonomists for standard genome sequencing and annotation.</title>
        <authorList>
            <consortium name="The Broad Institute Genomics Platform"/>
            <consortium name="The Broad Institute Genome Sequencing Center for Infectious Disease"/>
            <person name="Wu L."/>
            <person name="Ma J."/>
        </authorList>
    </citation>
    <scope>NUCLEOTIDE SEQUENCE [LARGE SCALE GENOMIC DNA]</scope>
    <source>
        <strain evidence="2 3">JCM 14560</strain>
    </source>
</reference>
<feature type="region of interest" description="Disordered" evidence="1">
    <location>
        <begin position="50"/>
        <end position="72"/>
    </location>
</feature>
<organism evidence="2 3">
    <name type="scientific">Kitasatospora kazusensis</name>
    <dbReference type="NCBI Taxonomy" id="407974"/>
    <lineage>
        <taxon>Bacteria</taxon>
        <taxon>Bacillati</taxon>
        <taxon>Actinomycetota</taxon>
        <taxon>Actinomycetes</taxon>
        <taxon>Kitasatosporales</taxon>
        <taxon>Streptomycetaceae</taxon>
        <taxon>Kitasatospora</taxon>
    </lineage>
</organism>
<name>A0ABN3A5Z3_9ACTN</name>
<proteinExistence type="predicted"/>
<accession>A0ABN3A5Z3</accession>
<protein>
    <submittedName>
        <fullName evidence="2">Uncharacterized protein</fullName>
    </submittedName>
</protein>